<dbReference type="PANTHER" id="PTHR33992">
    <property type="entry name" value="RIBONUCLEASE P PROTEIN COMPONENT"/>
    <property type="match status" value="1"/>
</dbReference>
<dbReference type="GO" id="GO:0001682">
    <property type="term" value="P:tRNA 5'-leader removal"/>
    <property type="evidence" value="ECO:0007669"/>
    <property type="project" value="UniProtKB-UniRule"/>
</dbReference>
<dbReference type="GO" id="GO:0030677">
    <property type="term" value="C:ribonuclease P complex"/>
    <property type="evidence" value="ECO:0007669"/>
    <property type="project" value="TreeGrafter"/>
</dbReference>
<dbReference type="InterPro" id="IPR014721">
    <property type="entry name" value="Ribsml_uS5_D2-typ_fold_subgr"/>
</dbReference>
<organism evidence="8">
    <name type="scientific">uncultured Solirubrobacteraceae bacterium</name>
    <dbReference type="NCBI Taxonomy" id="1162706"/>
    <lineage>
        <taxon>Bacteria</taxon>
        <taxon>Bacillati</taxon>
        <taxon>Actinomycetota</taxon>
        <taxon>Thermoleophilia</taxon>
        <taxon>Solirubrobacterales</taxon>
        <taxon>Solirubrobacteraceae</taxon>
        <taxon>environmental samples</taxon>
    </lineage>
</organism>
<dbReference type="GO" id="GO:0042781">
    <property type="term" value="F:3'-tRNA processing endoribonuclease activity"/>
    <property type="evidence" value="ECO:0007669"/>
    <property type="project" value="TreeGrafter"/>
</dbReference>
<dbReference type="InterPro" id="IPR020568">
    <property type="entry name" value="Ribosomal_Su5_D2-typ_SF"/>
</dbReference>
<sequence>MEARPSTGRGTKRRRLSRSAEFERVYRQGRSKGNRFLVVYTFPREADDDDAGPRLGLSVSRRVGGSVERSRVKRVLREAFKAEQEGLSPAADYVLVARPALRELDDREGLEGVRNTLRELLAPLSSARPESRRRATPPA</sequence>
<keyword evidence="2 6" id="KW-0540">Nuclease</keyword>
<evidence type="ECO:0000256" key="6">
    <source>
        <dbReference type="HAMAP-Rule" id="MF_00227"/>
    </source>
</evidence>
<protein>
    <recommendedName>
        <fullName evidence="6 7">Ribonuclease P protein component</fullName>
        <shortName evidence="6">RNase P protein</shortName>
        <shortName evidence="6">RNaseP protein</shortName>
        <ecNumber evidence="6 7">3.1.26.5</ecNumber>
    </recommendedName>
    <alternativeName>
        <fullName evidence="6">Protein C5</fullName>
    </alternativeName>
</protein>
<keyword evidence="4 6" id="KW-0378">Hydrolase</keyword>
<evidence type="ECO:0000256" key="5">
    <source>
        <dbReference type="ARBA" id="ARBA00022884"/>
    </source>
</evidence>
<comment type="function">
    <text evidence="6">RNaseP catalyzes the removal of the 5'-leader sequence from pre-tRNA to produce the mature 5'-terminus. It can also cleave other RNA substrates such as 4.5S RNA. The protein component plays an auxiliary but essential role in vivo by binding to the 5'-leader sequence and broadening the substrate specificity of the ribozyme.</text>
</comment>
<dbReference type="GO" id="GO:0000049">
    <property type="term" value="F:tRNA binding"/>
    <property type="evidence" value="ECO:0007669"/>
    <property type="project" value="UniProtKB-UniRule"/>
</dbReference>
<evidence type="ECO:0000256" key="4">
    <source>
        <dbReference type="ARBA" id="ARBA00022801"/>
    </source>
</evidence>
<dbReference type="EMBL" id="CADCVL010000365">
    <property type="protein sequence ID" value="CAA9492406.1"/>
    <property type="molecule type" value="Genomic_DNA"/>
</dbReference>
<dbReference type="SUPFAM" id="SSF54211">
    <property type="entry name" value="Ribosomal protein S5 domain 2-like"/>
    <property type="match status" value="1"/>
</dbReference>
<dbReference type="GO" id="GO:0004526">
    <property type="term" value="F:ribonuclease P activity"/>
    <property type="evidence" value="ECO:0007669"/>
    <property type="project" value="UniProtKB-UniRule"/>
</dbReference>
<keyword evidence="3 6" id="KW-0255">Endonuclease</keyword>
<proteinExistence type="inferred from homology"/>
<dbReference type="HAMAP" id="MF_00227">
    <property type="entry name" value="RNase_P"/>
    <property type="match status" value="1"/>
</dbReference>
<evidence type="ECO:0000256" key="1">
    <source>
        <dbReference type="ARBA" id="ARBA00022694"/>
    </source>
</evidence>
<dbReference type="EC" id="3.1.26.5" evidence="6 7"/>
<dbReference type="InterPro" id="IPR000100">
    <property type="entry name" value="RNase_P"/>
</dbReference>
<keyword evidence="1 6" id="KW-0819">tRNA processing</keyword>
<accession>A0A6J4SCZ4</accession>
<gene>
    <name evidence="6" type="primary">rnpA</name>
    <name evidence="8" type="ORF">AVDCRST_MAG65-2100</name>
</gene>
<comment type="catalytic activity">
    <reaction evidence="6">
        <text>Endonucleolytic cleavage of RNA, removing 5'-extranucleotides from tRNA precursor.</text>
        <dbReference type="EC" id="3.1.26.5"/>
    </reaction>
</comment>
<dbReference type="NCBIfam" id="TIGR00188">
    <property type="entry name" value="rnpA"/>
    <property type="match status" value="1"/>
</dbReference>
<dbReference type="Gene3D" id="3.30.230.10">
    <property type="match status" value="1"/>
</dbReference>
<comment type="subunit">
    <text evidence="6">Consists of a catalytic RNA component (M1 or rnpB) and a protein subunit.</text>
</comment>
<dbReference type="AlphaFoldDB" id="A0A6J4SCZ4"/>
<evidence type="ECO:0000256" key="3">
    <source>
        <dbReference type="ARBA" id="ARBA00022759"/>
    </source>
</evidence>
<keyword evidence="5 6" id="KW-0694">RNA-binding</keyword>
<evidence type="ECO:0000313" key="8">
    <source>
        <dbReference type="EMBL" id="CAA9492406.1"/>
    </source>
</evidence>
<dbReference type="PANTHER" id="PTHR33992:SF1">
    <property type="entry name" value="RIBONUCLEASE P PROTEIN COMPONENT"/>
    <property type="match status" value="1"/>
</dbReference>
<comment type="similarity">
    <text evidence="6">Belongs to the RnpA family.</text>
</comment>
<reference evidence="8" key="1">
    <citation type="submission" date="2020-02" db="EMBL/GenBank/DDBJ databases">
        <authorList>
            <person name="Meier V. D."/>
        </authorList>
    </citation>
    <scope>NUCLEOTIDE SEQUENCE</scope>
    <source>
        <strain evidence="8">AVDCRST_MAG65</strain>
    </source>
</reference>
<evidence type="ECO:0000256" key="2">
    <source>
        <dbReference type="ARBA" id="ARBA00022722"/>
    </source>
</evidence>
<evidence type="ECO:0000256" key="7">
    <source>
        <dbReference type="NCBIfam" id="TIGR00188"/>
    </source>
</evidence>
<name>A0A6J4SCZ4_9ACTN</name>
<dbReference type="Pfam" id="PF00825">
    <property type="entry name" value="Ribonuclease_P"/>
    <property type="match status" value="1"/>
</dbReference>